<name>A0A1H7F7R0_9FLAO</name>
<keyword evidence="2" id="KW-1185">Reference proteome</keyword>
<proteinExistence type="predicted"/>
<reference evidence="2" key="1">
    <citation type="submission" date="2016-10" db="EMBL/GenBank/DDBJ databases">
        <authorList>
            <person name="Varghese N."/>
            <person name="Submissions S."/>
        </authorList>
    </citation>
    <scope>NUCLEOTIDE SEQUENCE [LARGE SCALE GENOMIC DNA]</scope>
    <source>
        <strain evidence="2">DSM 16471</strain>
    </source>
</reference>
<dbReference type="Proteomes" id="UP000198990">
    <property type="component" value="Unassembled WGS sequence"/>
</dbReference>
<evidence type="ECO:0000313" key="1">
    <source>
        <dbReference type="EMBL" id="SEK22139.1"/>
    </source>
</evidence>
<organism evidence="1 2">
    <name type="scientific">Maribacter orientalis</name>
    <dbReference type="NCBI Taxonomy" id="228957"/>
    <lineage>
        <taxon>Bacteria</taxon>
        <taxon>Pseudomonadati</taxon>
        <taxon>Bacteroidota</taxon>
        <taxon>Flavobacteriia</taxon>
        <taxon>Flavobacteriales</taxon>
        <taxon>Flavobacteriaceae</taxon>
        <taxon>Maribacter</taxon>
    </lineage>
</organism>
<accession>A0A1H7F7R0</accession>
<gene>
    <name evidence="1" type="ORF">SAMN04488008_10182</name>
</gene>
<evidence type="ECO:0000313" key="2">
    <source>
        <dbReference type="Proteomes" id="UP000198990"/>
    </source>
</evidence>
<dbReference type="STRING" id="228957.SAMN04488008_10182"/>
<sequence length="115" mass="13642">MYNDKKCGFYFFNGFQVDGYSECDFMMIEELGTIEHKNTKTISEGSLDRLKDTFELYHQTQNTPIKLFLVFESRESDMVIFMNRRTHFFGNRLSKPLLRELDRHSIIPVLEISIS</sequence>
<dbReference type="AlphaFoldDB" id="A0A1H7F7R0"/>
<dbReference type="EMBL" id="FNZN01000001">
    <property type="protein sequence ID" value="SEK22139.1"/>
    <property type="molecule type" value="Genomic_DNA"/>
</dbReference>
<protein>
    <submittedName>
        <fullName evidence="1">Uncharacterized protein</fullName>
    </submittedName>
</protein>